<dbReference type="STRING" id="471855.Shel_20200"/>
<dbReference type="HOGENOM" id="CLU_095264_1_0_11"/>
<dbReference type="SUPFAM" id="SSF46565">
    <property type="entry name" value="Chaperone J-domain"/>
    <property type="match status" value="1"/>
</dbReference>
<dbReference type="KEGG" id="shi:Shel_20200"/>
<dbReference type="eggNOG" id="COG2214">
    <property type="taxonomic scope" value="Bacteria"/>
</dbReference>
<gene>
    <name evidence="1" type="ordered locus">Shel_20200</name>
</gene>
<proteinExistence type="predicted"/>
<evidence type="ECO:0000313" key="2">
    <source>
        <dbReference type="Proteomes" id="UP000002026"/>
    </source>
</evidence>
<dbReference type="AlphaFoldDB" id="C7N7Z9"/>
<sequence>MYFEKCQDLNELKSVYKKLALKHHPDCGGDVRIMQEINAEYDRIFLLLKAKQNFAANDDLTGRTRHTTETPDEFKAIVDVLLKLEGVEVELCGAWLWIDGNTYPHRSALKAAGCRWSASKRKWYWRHEEDDCFWSRGTASMEEIRDKYGSEWLRPKAEHVTLPA</sequence>
<name>C7N7Z9_SLAHD</name>
<evidence type="ECO:0008006" key="3">
    <source>
        <dbReference type="Google" id="ProtNLM"/>
    </source>
</evidence>
<dbReference type="Gene3D" id="1.10.287.110">
    <property type="entry name" value="DnaJ domain"/>
    <property type="match status" value="1"/>
</dbReference>
<organism evidence="1 2">
    <name type="scientific">Slackia heliotrinireducens (strain ATCC 29202 / DSM 20476 / NCTC 11029 / RHS 1)</name>
    <name type="common">Peptococcus heliotrinreducens</name>
    <dbReference type="NCBI Taxonomy" id="471855"/>
    <lineage>
        <taxon>Bacteria</taxon>
        <taxon>Bacillati</taxon>
        <taxon>Actinomycetota</taxon>
        <taxon>Coriobacteriia</taxon>
        <taxon>Eggerthellales</taxon>
        <taxon>Eggerthellaceae</taxon>
        <taxon>Slackia</taxon>
    </lineage>
</organism>
<dbReference type="RefSeq" id="WP_012799135.1">
    <property type="nucleotide sequence ID" value="NC_013165.1"/>
</dbReference>
<dbReference type="InterPro" id="IPR036869">
    <property type="entry name" value="J_dom_sf"/>
</dbReference>
<evidence type="ECO:0000313" key="1">
    <source>
        <dbReference type="EMBL" id="ACV23034.1"/>
    </source>
</evidence>
<accession>C7N7Z9</accession>
<dbReference type="CDD" id="cd06257">
    <property type="entry name" value="DnaJ"/>
    <property type="match status" value="1"/>
</dbReference>
<reference evidence="1 2" key="1">
    <citation type="journal article" date="2009" name="Stand. Genomic Sci.">
        <title>Complete genome sequence of Slackia heliotrinireducens type strain (RHS 1).</title>
        <authorList>
            <person name="Pukall R."/>
            <person name="Lapidus A."/>
            <person name="Nolan M."/>
            <person name="Copeland A."/>
            <person name="Glavina Del Rio T."/>
            <person name="Lucas S."/>
            <person name="Chen F."/>
            <person name="Tice H."/>
            <person name="Cheng J.F."/>
            <person name="Chertkov O."/>
            <person name="Bruce D."/>
            <person name="Goodwin L."/>
            <person name="Kuske C."/>
            <person name="Brettin T."/>
            <person name="Detter J.C."/>
            <person name="Han C."/>
            <person name="Pitluck S."/>
            <person name="Pati A."/>
            <person name="Mavrommatis K."/>
            <person name="Ivanova N."/>
            <person name="Ovchinnikova G."/>
            <person name="Chen A."/>
            <person name="Palaniappan K."/>
            <person name="Schneider S."/>
            <person name="Rohde M."/>
            <person name="Chain P."/>
            <person name="D'haeseleer P."/>
            <person name="Goker M."/>
            <person name="Bristow J."/>
            <person name="Eisen J.A."/>
            <person name="Markowitz V."/>
            <person name="Kyrpides N.C."/>
            <person name="Klenk H.P."/>
            <person name="Hugenholtz P."/>
        </authorList>
    </citation>
    <scope>NUCLEOTIDE SEQUENCE [LARGE SCALE GENOMIC DNA]</scope>
    <source>
        <strain evidence="2">ATCC 29202 / DSM 20476 / NCTC 11029 / RHS 1</strain>
    </source>
</reference>
<protein>
    <recommendedName>
        <fullName evidence="3">DnaJ-class molecular chaperone with C-terminal Zn finger domain</fullName>
    </recommendedName>
</protein>
<dbReference type="InterPro" id="IPR001623">
    <property type="entry name" value="DnaJ_domain"/>
</dbReference>
<dbReference type="EMBL" id="CP001684">
    <property type="protein sequence ID" value="ACV23034.1"/>
    <property type="molecule type" value="Genomic_DNA"/>
</dbReference>
<dbReference type="Proteomes" id="UP000002026">
    <property type="component" value="Chromosome"/>
</dbReference>
<keyword evidence="2" id="KW-1185">Reference proteome</keyword>